<dbReference type="AlphaFoldDB" id="A0A2P2IH20"/>
<sequence>MLLLLGGQDLPTAVPTIEVPPYDENNRVIQNF</sequence>
<reference evidence="1" key="1">
    <citation type="submission" date="2018-02" db="EMBL/GenBank/DDBJ databases">
        <title>Rhizophora mucronata_Transcriptome.</title>
        <authorList>
            <person name="Meera S.P."/>
            <person name="Sreeshan A."/>
            <person name="Augustine A."/>
        </authorList>
    </citation>
    <scope>NUCLEOTIDE SEQUENCE</scope>
    <source>
        <tissue evidence="1">Leaf</tissue>
    </source>
</reference>
<accession>A0A2P2IH20</accession>
<protein>
    <submittedName>
        <fullName evidence="1">Uncharacterized protein</fullName>
    </submittedName>
</protein>
<organism evidence="1">
    <name type="scientific">Rhizophora mucronata</name>
    <name type="common">Asiatic mangrove</name>
    <dbReference type="NCBI Taxonomy" id="61149"/>
    <lineage>
        <taxon>Eukaryota</taxon>
        <taxon>Viridiplantae</taxon>
        <taxon>Streptophyta</taxon>
        <taxon>Embryophyta</taxon>
        <taxon>Tracheophyta</taxon>
        <taxon>Spermatophyta</taxon>
        <taxon>Magnoliopsida</taxon>
        <taxon>eudicotyledons</taxon>
        <taxon>Gunneridae</taxon>
        <taxon>Pentapetalae</taxon>
        <taxon>rosids</taxon>
        <taxon>fabids</taxon>
        <taxon>Malpighiales</taxon>
        <taxon>Rhizophoraceae</taxon>
        <taxon>Rhizophora</taxon>
    </lineage>
</organism>
<name>A0A2P2IH20_RHIMU</name>
<evidence type="ECO:0000313" key="1">
    <source>
        <dbReference type="EMBL" id="MBW80516.1"/>
    </source>
</evidence>
<proteinExistence type="predicted"/>
<dbReference type="EMBL" id="GGEC01000033">
    <property type="protein sequence ID" value="MBW80516.1"/>
    <property type="molecule type" value="Transcribed_RNA"/>
</dbReference>